<evidence type="ECO:0000259" key="6">
    <source>
        <dbReference type="PROSITE" id="PS50600"/>
    </source>
</evidence>
<dbReference type="GO" id="GO:0016926">
    <property type="term" value="P:protein desumoylation"/>
    <property type="evidence" value="ECO:0007669"/>
    <property type="project" value="UniProtKB-ARBA"/>
</dbReference>
<dbReference type="Gene3D" id="3.40.395.10">
    <property type="entry name" value="Adenoviral Proteinase, Chain A"/>
    <property type="match status" value="1"/>
</dbReference>
<feature type="signal peptide" evidence="5">
    <location>
        <begin position="1"/>
        <end position="26"/>
    </location>
</feature>
<evidence type="ECO:0000313" key="7">
    <source>
        <dbReference type="EMBL" id="CAE4664551.1"/>
    </source>
</evidence>
<keyword evidence="5" id="KW-0732">Signal</keyword>
<dbReference type="PANTHER" id="PTHR46915">
    <property type="entry name" value="UBIQUITIN-LIKE PROTEASE 4-RELATED"/>
    <property type="match status" value="1"/>
</dbReference>
<name>A0A7S4T7G2_9DINO</name>
<sequence length="449" mass="46881">MPPSGAATAAAAALAAALGAAACTEAESQRQAALAALAKERAQLEVEQQAASLLASSPEALDQALRQKLDCGSGGLAGVGELLQMLPEEARACAMQELRAKTLREAEFQVQRTSKKLGALTDELEALAFQEKKGKEEPCEADPVAAQSAAAAAAAAAAVAALEKPCAAVSAGDWARLEEEQYLNDAVLDLFISLMTRALGGPRVHAFSSHFFSRLSSRGARDGLEGWEHVRTWTRGARRATCAGIFANDFLFVPLHHKSNHWSLAVVCRPWAAAECAAATSALGSGTEAGAGSSQHAPSGTVVVFLNSLGRDVETEALVLHFLRGYLAREWADSLGRHAGSYRSELLAGVPVEVPVQRNDSDCGIFVLEFVLQLLCRPSLLASLGRTQALPVEVGSMPRQRWRCAGAVLRGQGVDEAGVPAAGDWLRLLTGGPAGASAVPAGDVPVAKP</sequence>
<dbReference type="PANTHER" id="PTHR46915:SF2">
    <property type="entry name" value="UBIQUITIN-LIKE PROTEASE 4"/>
    <property type="match status" value="1"/>
</dbReference>
<gene>
    <name evidence="7" type="ORF">AMON00008_LOCUS62032</name>
</gene>
<organism evidence="7">
    <name type="scientific">Alexandrium monilatum</name>
    <dbReference type="NCBI Taxonomy" id="311494"/>
    <lineage>
        <taxon>Eukaryota</taxon>
        <taxon>Sar</taxon>
        <taxon>Alveolata</taxon>
        <taxon>Dinophyceae</taxon>
        <taxon>Gonyaulacales</taxon>
        <taxon>Pyrocystaceae</taxon>
        <taxon>Alexandrium</taxon>
    </lineage>
</organism>
<feature type="domain" description="Ubiquitin-like protease family profile" evidence="6">
    <location>
        <begin position="167"/>
        <end position="374"/>
    </location>
</feature>
<dbReference type="InterPro" id="IPR003653">
    <property type="entry name" value="Peptidase_C48_C"/>
</dbReference>
<dbReference type="GO" id="GO:0006508">
    <property type="term" value="P:proteolysis"/>
    <property type="evidence" value="ECO:0007669"/>
    <property type="project" value="UniProtKB-KW"/>
</dbReference>
<keyword evidence="3" id="KW-0378">Hydrolase</keyword>
<evidence type="ECO:0000256" key="2">
    <source>
        <dbReference type="ARBA" id="ARBA00022670"/>
    </source>
</evidence>
<accession>A0A7S4T7G2</accession>
<evidence type="ECO:0000256" key="4">
    <source>
        <dbReference type="ARBA" id="ARBA00022807"/>
    </source>
</evidence>
<comment type="similarity">
    <text evidence="1">Belongs to the peptidase C48 family.</text>
</comment>
<dbReference type="EMBL" id="HBNR01086569">
    <property type="protein sequence ID" value="CAE4664551.1"/>
    <property type="molecule type" value="Transcribed_RNA"/>
</dbReference>
<reference evidence="7" key="1">
    <citation type="submission" date="2021-01" db="EMBL/GenBank/DDBJ databases">
        <authorList>
            <person name="Corre E."/>
            <person name="Pelletier E."/>
            <person name="Niang G."/>
            <person name="Scheremetjew M."/>
            <person name="Finn R."/>
            <person name="Kale V."/>
            <person name="Holt S."/>
            <person name="Cochrane G."/>
            <person name="Meng A."/>
            <person name="Brown T."/>
            <person name="Cohen L."/>
        </authorList>
    </citation>
    <scope>NUCLEOTIDE SEQUENCE</scope>
    <source>
        <strain evidence="7">CCMP3105</strain>
    </source>
</reference>
<evidence type="ECO:0000256" key="5">
    <source>
        <dbReference type="SAM" id="SignalP"/>
    </source>
</evidence>
<dbReference type="PROSITE" id="PS50600">
    <property type="entry name" value="ULP_PROTEASE"/>
    <property type="match status" value="1"/>
</dbReference>
<dbReference type="GO" id="GO:0008234">
    <property type="term" value="F:cysteine-type peptidase activity"/>
    <property type="evidence" value="ECO:0007669"/>
    <property type="project" value="UniProtKB-KW"/>
</dbReference>
<keyword evidence="4" id="KW-0788">Thiol protease</keyword>
<dbReference type="InterPro" id="IPR038765">
    <property type="entry name" value="Papain-like_cys_pep_sf"/>
</dbReference>
<evidence type="ECO:0000256" key="3">
    <source>
        <dbReference type="ARBA" id="ARBA00022801"/>
    </source>
</evidence>
<dbReference type="Pfam" id="PF02902">
    <property type="entry name" value="Peptidase_C48"/>
    <property type="match status" value="1"/>
</dbReference>
<dbReference type="SUPFAM" id="SSF54001">
    <property type="entry name" value="Cysteine proteinases"/>
    <property type="match status" value="1"/>
</dbReference>
<feature type="chain" id="PRO_5031229135" description="Ubiquitin-like protease family profile domain-containing protein" evidence="5">
    <location>
        <begin position="27"/>
        <end position="449"/>
    </location>
</feature>
<evidence type="ECO:0000256" key="1">
    <source>
        <dbReference type="ARBA" id="ARBA00005234"/>
    </source>
</evidence>
<keyword evidence="2" id="KW-0645">Protease</keyword>
<protein>
    <recommendedName>
        <fullName evidence="6">Ubiquitin-like protease family profile domain-containing protein</fullName>
    </recommendedName>
</protein>
<proteinExistence type="inferred from homology"/>
<dbReference type="AlphaFoldDB" id="A0A7S4T7G2"/>